<dbReference type="InterPro" id="IPR025306">
    <property type="entry name" value="Zn-bnd_dom_prob"/>
</dbReference>
<feature type="region of interest" description="Disordered" evidence="1">
    <location>
        <begin position="31"/>
        <end position="64"/>
    </location>
</feature>
<protein>
    <submittedName>
        <fullName evidence="3">Probable zinc-ribbon domain-containing protein</fullName>
    </submittedName>
</protein>
<feature type="domain" description="Probable zinc-binding" evidence="2">
    <location>
        <begin position="2"/>
        <end position="49"/>
    </location>
</feature>
<reference evidence="3 4" key="1">
    <citation type="submission" date="2017-06" db="EMBL/GenBank/DDBJ databases">
        <authorList>
            <person name="Kim H.J."/>
            <person name="Triplett B.A."/>
        </authorList>
    </citation>
    <scope>NUCLEOTIDE SEQUENCE [LARGE SCALE GENOMIC DNA]</scope>
    <source>
        <strain evidence="3 4">SCA</strain>
    </source>
</reference>
<dbReference type="Proteomes" id="UP000198304">
    <property type="component" value="Unassembled WGS sequence"/>
</dbReference>
<dbReference type="RefSeq" id="WP_089282521.1">
    <property type="nucleotide sequence ID" value="NZ_FZOJ01000007.1"/>
</dbReference>
<name>A0A239D575_9FIRM</name>
<proteinExistence type="predicted"/>
<evidence type="ECO:0000313" key="4">
    <source>
        <dbReference type="Proteomes" id="UP000198304"/>
    </source>
</evidence>
<dbReference type="EMBL" id="FZOJ01000007">
    <property type="protein sequence ID" value="SNS27447.1"/>
    <property type="molecule type" value="Genomic_DNA"/>
</dbReference>
<organism evidence="3 4">
    <name type="scientific">Anaerovirgula multivorans</name>
    <dbReference type="NCBI Taxonomy" id="312168"/>
    <lineage>
        <taxon>Bacteria</taxon>
        <taxon>Bacillati</taxon>
        <taxon>Bacillota</taxon>
        <taxon>Clostridia</taxon>
        <taxon>Peptostreptococcales</taxon>
        <taxon>Natronincolaceae</taxon>
        <taxon>Anaerovirgula</taxon>
    </lineage>
</organism>
<accession>A0A239D575</accession>
<gene>
    <name evidence="3" type="ORF">SAMN05446037_10072</name>
</gene>
<evidence type="ECO:0000256" key="1">
    <source>
        <dbReference type="SAM" id="MobiDB-lite"/>
    </source>
</evidence>
<sequence length="64" mass="7458">MADKTISCKDCNTDFVFTESEQAFYKEKGFDNEPQRCPSCRKARKQQRNSGRSSNRDGGFNKKW</sequence>
<evidence type="ECO:0000313" key="3">
    <source>
        <dbReference type="EMBL" id="SNS27447.1"/>
    </source>
</evidence>
<dbReference type="OrthoDB" id="5505402at2"/>
<evidence type="ECO:0000259" key="2">
    <source>
        <dbReference type="Pfam" id="PF13451"/>
    </source>
</evidence>
<dbReference type="Pfam" id="PF13451">
    <property type="entry name" value="zf_Tbcl"/>
    <property type="match status" value="1"/>
</dbReference>
<keyword evidence="4" id="KW-1185">Reference proteome</keyword>
<dbReference type="AlphaFoldDB" id="A0A239D575"/>